<reference evidence="2 3" key="1">
    <citation type="submission" date="2023-06" db="EMBL/GenBank/DDBJ databases">
        <title>Parasedimentitalea psychrophila sp. nov., a psychrophilic bacterium isolated from deep-sea sediment.</title>
        <authorList>
            <person name="Li A."/>
        </authorList>
    </citation>
    <scope>NUCLEOTIDE SEQUENCE [LARGE SCALE GENOMIC DNA]</scope>
    <source>
        <strain evidence="2 3">QS115</strain>
    </source>
</reference>
<gene>
    <name evidence="2" type="ORF">QPJ95_00055</name>
</gene>
<feature type="domain" description="Serine aminopeptidase S33" evidence="1">
    <location>
        <begin position="82"/>
        <end position="280"/>
    </location>
</feature>
<accession>A0A9Y2KZP0</accession>
<proteinExistence type="predicted"/>
<dbReference type="RefSeq" id="WP_270920183.1">
    <property type="nucleotide sequence ID" value="NZ_CP127247.1"/>
</dbReference>
<dbReference type="KEGG" id="ppso:QPJ95_00055"/>
<keyword evidence="2" id="KW-0378">Hydrolase</keyword>
<name>A0A9Y2KZP0_9RHOB</name>
<sequence length="330" mass="35839">MRRFGKGLGRALLALGLVGAGLWRFGPYEVVDFRASFEPRRFGEGVQVYFESIESRFTDITPGTEKRVIWRDGFKEQRTPVSVLYVHGFSATSEEIRPVPDRVAEALGANLVFTRLRGHGRSGEAMAQATVNDWMMDLAEGLAAARQVGERVVVIATSTGAALATAAALDAELSRQVAAMIFVSPNYRINNPLTPLLTLPAARYWLPPLAGSQRSFPARNGDHATYWTNSYPSVAVLPMAALVDKVAKLDLGPIRIPALFWLSQQDRVVRPDLSVEIAGRWGGAVSIQTVNLGAGDDPNAHVIAGEIMSPGQTDAAVLGFLKWLKEQGIE</sequence>
<organism evidence="2 3">
    <name type="scientific">Parasedimentitalea psychrophila</name>
    <dbReference type="NCBI Taxonomy" id="2997337"/>
    <lineage>
        <taxon>Bacteria</taxon>
        <taxon>Pseudomonadati</taxon>
        <taxon>Pseudomonadota</taxon>
        <taxon>Alphaproteobacteria</taxon>
        <taxon>Rhodobacterales</taxon>
        <taxon>Paracoccaceae</taxon>
        <taxon>Parasedimentitalea</taxon>
    </lineage>
</organism>
<evidence type="ECO:0000313" key="3">
    <source>
        <dbReference type="Proteomes" id="UP001238334"/>
    </source>
</evidence>
<dbReference type="EMBL" id="CP127247">
    <property type="protein sequence ID" value="WIY25389.1"/>
    <property type="molecule type" value="Genomic_DNA"/>
</dbReference>
<protein>
    <submittedName>
        <fullName evidence="2">Alpha/beta hydrolase</fullName>
    </submittedName>
</protein>
<dbReference type="InterPro" id="IPR022742">
    <property type="entry name" value="Hydrolase_4"/>
</dbReference>
<dbReference type="Proteomes" id="UP001238334">
    <property type="component" value="Chromosome"/>
</dbReference>
<evidence type="ECO:0000259" key="1">
    <source>
        <dbReference type="Pfam" id="PF12146"/>
    </source>
</evidence>
<dbReference type="AlphaFoldDB" id="A0A9Y2KZP0"/>
<evidence type="ECO:0000313" key="2">
    <source>
        <dbReference type="EMBL" id="WIY25389.1"/>
    </source>
</evidence>
<dbReference type="InterPro" id="IPR029058">
    <property type="entry name" value="AB_hydrolase_fold"/>
</dbReference>
<keyword evidence="3" id="KW-1185">Reference proteome</keyword>
<dbReference type="SUPFAM" id="SSF53474">
    <property type="entry name" value="alpha/beta-Hydrolases"/>
    <property type="match status" value="1"/>
</dbReference>
<dbReference type="GO" id="GO:0016787">
    <property type="term" value="F:hydrolase activity"/>
    <property type="evidence" value="ECO:0007669"/>
    <property type="project" value="UniProtKB-KW"/>
</dbReference>
<dbReference type="Gene3D" id="3.40.50.1820">
    <property type="entry name" value="alpha/beta hydrolase"/>
    <property type="match status" value="1"/>
</dbReference>
<dbReference type="Pfam" id="PF12146">
    <property type="entry name" value="Hydrolase_4"/>
    <property type="match status" value="1"/>
</dbReference>